<dbReference type="EMBL" id="BARS01000284">
    <property type="protein sequence ID" value="GAF74908.1"/>
    <property type="molecule type" value="Genomic_DNA"/>
</dbReference>
<reference evidence="1" key="1">
    <citation type="journal article" date="2014" name="Front. Microbiol.">
        <title>High frequency of phylogenetically diverse reductive dehalogenase-homologous genes in deep subseafloor sedimentary metagenomes.</title>
        <authorList>
            <person name="Kawai M."/>
            <person name="Futagami T."/>
            <person name="Toyoda A."/>
            <person name="Takaki Y."/>
            <person name="Nishi S."/>
            <person name="Hori S."/>
            <person name="Arai W."/>
            <person name="Tsubouchi T."/>
            <person name="Morono Y."/>
            <person name="Uchiyama I."/>
            <person name="Ito T."/>
            <person name="Fujiyama A."/>
            <person name="Inagaki F."/>
            <person name="Takami H."/>
        </authorList>
    </citation>
    <scope>NUCLEOTIDE SEQUENCE</scope>
    <source>
        <strain evidence="1">Expedition CK06-06</strain>
    </source>
</reference>
<gene>
    <name evidence="1" type="ORF">S01H1_00745</name>
</gene>
<organism evidence="1">
    <name type="scientific">marine sediment metagenome</name>
    <dbReference type="NCBI Taxonomy" id="412755"/>
    <lineage>
        <taxon>unclassified sequences</taxon>
        <taxon>metagenomes</taxon>
        <taxon>ecological metagenomes</taxon>
    </lineage>
</organism>
<evidence type="ECO:0000313" key="1">
    <source>
        <dbReference type="EMBL" id="GAF74908.1"/>
    </source>
</evidence>
<protein>
    <submittedName>
        <fullName evidence="1">Uncharacterized protein</fullName>
    </submittedName>
</protein>
<sequence length="37" mass="3900">ILNLIKIYLYTSIAISGQTIAQKAQPVHSSGLICLAG</sequence>
<accession>X0S1G3</accession>
<name>X0S1G3_9ZZZZ</name>
<proteinExistence type="predicted"/>
<dbReference type="AlphaFoldDB" id="X0S1G3"/>
<comment type="caution">
    <text evidence="1">The sequence shown here is derived from an EMBL/GenBank/DDBJ whole genome shotgun (WGS) entry which is preliminary data.</text>
</comment>
<feature type="non-terminal residue" evidence="1">
    <location>
        <position position="1"/>
    </location>
</feature>